<keyword evidence="1 6" id="KW-0963">Cytoplasm</keyword>
<keyword evidence="4 6" id="KW-0267">Excision nuclease</keyword>
<dbReference type="PANTHER" id="PTHR30562:SF1">
    <property type="entry name" value="UVRABC SYSTEM PROTEIN C"/>
    <property type="match status" value="1"/>
</dbReference>
<comment type="subcellular location">
    <subcellularLocation>
        <location evidence="6">Cytoplasm</location>
    </subcellularLocation>
</comment>
<evidence type="ECO:0000313" key="11">
    <source>
        <dbReference type="Proteomes" id="UP000176864"/>
    </source>
</evidence>
<dbReference type="InterPro" id="IPR000305">
    <property type="entry name" value="GIY-YIG_endonuc"/>
</dbReference>
<sequence>MANLSVKIKNLPQKPGVYLFKNERGEVLYVGKAKNLKNRVRTYFHPHPTLPPQAHPKSDYTFGEPRQGGGRVEAMIQNIADIDYTVVSSEIESLILENNLIKQYQPRFNVLMRDDKNYQFIKIDYDSQIPQIYTVRKIERPDEGRSKYFGPYTSGLSVRETLHLIKNVFHLCRNSKVSTRPCFAYHLGRCPGVCIGQIPLADYRKTFKQIEEFLRHRQTAVLQDLKKEMAEAARSRRFEKAGIARDQIRSLEHLWQKQKIVSPKNDNHDYLGIYHTSGEAVVSLFMIREGKLIHTEHFSLEHKNSPVPEILERFIINYYAEASDLPKEIYLPQIVPNQNLIEKKWQILNKAQVKLKVPTRGKKKGLVKLATENAALFYERELSSFEKNLPQVLSELKTLLGLPEIPKRIEGFDISNIQGTNPVGSMVVFTNGKPDKSQYRKFKINVKDTPDDFAMMKEMLTRRFARIKTPNFQFPISKQIPNPKFKIQNSKDEHWPLPDLIIIDGGKGQLGVATQVLTTYNLQLPIIGLAKRLEEIFLPGKKDPILLALDNPVLFLLQRVRDEAHRFAITFYRSRHRKTQNYSRLQDIPGVGPATRRKLLKKFGSVSAIRAASLQAIAREVGLAMAKKIKENL</sequence>
<dbReference type="GO" id="GO:0003677">
    <property type="term" value="F:DNA binding"/>
    <property type="evidence" value="ECO:0007669"/>
    <property type="project" value="UniProtKB-UniRule"/>
</dbReference>
<dbReference type="SUPFAM" id="SSF47781">
    <property type="entry name" value="RuvA domain 2-like"/>
    <property type="match status" value="1"/>
</dbReference>
<dbReference type="Gene3D" id="4.10.860.10">
    <property type="entry name" value="UVR domain"/>
    <property type="match status" value="1"/>
</dbReference>
<dbReference type="InterPro" id="IPR004791">
    <property type="entry name" value="UvrC"/>
</dbReference>
<dbReference type="InterPro" id="IPR001162">
    <property type="entry name" value="UvrC_RNase_H_dom"/>
</dbReference>
<dbReference type="NCBIfam" id="TIGR00194">
    <property type="entry name" value="uvrC"/>
    <property type="match status" value="1"/>
</dbReference>
<evidence type="ECO:0000313" key="10">
    <source>
        <dbReference type="EMBL" id="OGE77961.1"/>
    </source>
</evidence>
<dbReference type="InterPro" id="IPR001943">
    <property type="entry name" value="UVR_dom"/>
</dbReference>
<feature type="domain" description="UvrC family homology region profile" evidence="9">
    <location>
        <begin position="270"/>
        <end position="517"/>
    </location>
</feature>
<dbReference type="InterPro" id="IPR010994">
    <property type="entry name" value="RuvA_2-like"/>
</dbReference>
<organism evidence="10 11">
    <name type="scientific">Candidatus Doudnabacteria bacterium RIFCSPHIGHO2_01_FULL_46_14</name>
    <dbReference type="NCBI Taxonomy" id="1817824"/>
    <lineage>
        <taxon>Bacteria</taxon>
        <taxon>Candidatus Doudnaibacteriota</taxon>
    </lineage>
</organism>
<dbReference type="GO" id="GO:0009381">
    <property type="term" value="F:excinuclease ABC activity"/>
    <property type="evidence" value="ECO:0007669"/>
    <property type="project" value="UniProtKB-UniRule"/>
</dbReference>
<evidence type="ECO:0000259" key="7">
    <source>
        <dbReference type="PROSITE" id="PS50151"/>
    </source>
</evidence>
<evidence type="ECO:0000256" key="4">
    <source>
        <dbReference type="ARBA" id="ARBA00022881"/>
    </source>
</evidence>
<comment type="function">
    <text evidence="6">The UvrABC repair system catalyzes the recognition and processing of DNA lesions. UvrC both incises the 5' and 3' sides of the lesion. The N-terminal half is responsible for the 3' incision and the C-terminal half is responsible for the 5' incision.</text>
</comment>
<dbReference type="EMBL" id="MFEK01000016">
    <property type="protein sequence ID" value="OGE77961.1"/>
    <property type="molecule type" value="Genomic_DNA"/>
</dbReference>
<protein>
    <recommendedName>
        <fullName evidence="6">UvrABC system protein C</fullName>
        <shortName evidence="6">Protein UvrC</shortName>
    </recommendedName>
    <alternativeName>
        <fullName evidence="6">Excinuclease ABC subunit C</fullName>
    </alternativeName>
</protein>
<reference evidence="10 11" key="1">
    <citation type="journal article" date="2016" name="Nat. Commun.">
        <title>Thousands of microbial genomes shed light on interconnected biogeochemical processes in an aquifer system.</title>
        <authorList>
            <person name="Anantharaman K."/>
            <person name="Brown C.T."/>
            <person name="Hug L.A."/>
            <person name="Sharon I."/>
            <person name="Castelle C.J."/>
            <person name="Probst A.J."/>
            <person name="Thomas B.C."/>
            <person name="Singh A."/>
            <person name="Wilkins M.J."/>
            <person name="Karaoz U."/>
            <person name="Brodie E.L."/>
            <person name="Williams K.H."/>
            <person name="Hubbard S.S."/>
            <person name="Banfield J.F."/>
        </authorList>
    </citation>
    <scope>NUCLEOTIDE SEQUENCE [LARGE SCALE GENOMIC DNA]</scope>
</reference>
<dbReference type="PANTHER" id="PTHR30562">
    <property type="entry name" value="UVRC/OXIDOREDUCTASE"/>
    <property type="match status" value="1"/>
</dbReference>
<dbReference type="STRING" id="1817824.A2751_02880"/>
<evidence type="ECO:0000256" key="1">
    <source>
        <dbReference type="ARBA" id="ARBA00022490"/>
    </source>
</evidence>
<comment type="caution">
    <text evidence="10">The sequence shown here is derived from an EMBL/GenBank/DDBJ whole genome shotgun (WGS) entry which is preliminary data.</text>
</comment>
<dbReference type="GO" id="GO:0006289">
    <property type="term" value="P:nucleotide-excision repair"/>
    <property type="evidence" value="ECO:0007669"/>
    <property type="project" value="UniProtKB-UniRule"/>
</dbReference>
<evidence type="ECO:0000259" key="9">
    <source>
        <dbReference type="PROSITE" id="PS50165"/>
    </source>
</evidence>
<keyword evidence="2 6" id="KW-0227">DNA damage</keyword>
<dbReference type="FunFam" id="3.40.1440.10:FF:000001">
    <property type="entry name" value="UvrABC system protein C"/>
    <property type="match status" value="1"/>
</dbReference>
<dbReference type="Pfam" id="PF02151">
    <property type="entry name" value="UVR"/>
    <property type="match status" value="1"/>
</dbReference>
<evidence type="ECO:0000256" key="2">
    <source>
        <dbReference type="ARBA" id="ARBA00022763"/>
    </source>
</evidence>
<proteinExistence type="inferred from homology"/>
<dbReference type="SUPFAM" id="SSF46600">
    <property type="entry name" value="C-terminal UvrC-binding domain of UvrB"/>
    <property type="match status" value="1"/>
</dbReference>
<evidence type="ECO:0000256" key="5">
    <source>
        <dbReference type="ARBA" id="ARBA00023204"/>
    </source>
</evidence>
<evidence type="ECO:0000259" key="8">
    <source>
        <dbReference type="PROSITE" id="PS50164"/>
    </source>
</evidence>
<dbReference type="Gene3D" id="3.30.420.340">
    <property type="entry name" value="UvrC, RNAse H endonuclease domain"/>
    <property type="match status" value="1"/>
</dbReference>
<keyword evidence="5 6" id="KW-0234">DNA repair</keyword>
<dbReference type="SMART" id="SM00465">
    <property type="entry name" value="GIYc"/>
    <property type="match status" value="1"/>
</dbReference>
<dbReference type="Pfam" id="PF08459">
    <property type="entry name" value="UvrC_RNaseH_dom"/>
    <property type="match status" value="1"/>
</dbReference>
<dbReference type="SUPFAM" id="SSF82771">
    <property type="entry name" value="GIY-YIG endonuclease"/>
    <property type="match status" value="1"/>
</dbReference>
<comment type="similarity">
    <text evidence="6">Belongs to the UvrC family.</text>
</comment>
<dbReference type="InterPro" id="IPR035901">
    <property type="entry name" value="GIY-YIG_endonuc_sf"/>
</dbReference>
<evidence type="ECO:0000256" key="6">
    <source>
        <dbReference type="HAMAP-Rule" id="MF_00203"/>
    </source>
</evidence>
<name>A0A1F5NJS2_9BACT</name>
<keyword evidence="3 6" id="KW-0228">DNA excision</keyword>
<gene>
    <name evidence="6" type="primary">uvrC</name>
    <name evidence="10" type="ORF">A2751_02880</name>
</gene>
<accession>A0A1F5NJS2</accession>
<keyword evidence="6" id="KW-0742">SOS response</keyword>
<dbReference type="Pfam" id="PF14520">
    <property type="entry name" value="HHH_5"/>
    <property type="match status" value="1"/>
</dbReference>
<evidence type="ECO:0000256" key="3">
    <source>
        <dbReference type="ARBA" id="ARBA00022769"/>
    </source>
</evidence>
<dbReference type="Proteomes" id="UP000176864">
    <property type="component" value="Unassembled WGS sequence"/>
</dbReference>
<feature type="domain" description="UVR" evidence="7">
    <location>
        <begin position="219"/>
        <end position="254"/>
    </location>
</feature>
<dbReference type="InterPro" id="IPR050066">
    <property type="entry name" value="UvrABC_protein_C"/>
</dbReference>
<dbReference type="GO" id="GO:0009432">
    <property type="term" value="P:SOS response"/>
    <property type="evidence" value="ECO:0007669"/>
    <property type="project" value="UniProtKB-UniRule"/>
</dbReference>
<dbReference type="InterPro" id="IPR047296">
    <property type="entry name" value="GIY-YIG_UvrC_Cho"/>
</dbReference>
<dbReference type="PROSITE" id="PS50151">
    <property type="entry name" value="UVR"/>
    <property type="match status" value="1"/>
</dbReference>
<comment type="subunit">
    <text evidence="6">Interacts with UvrB in an incision complex.</text>
</comment>
<dbReference type="NCBIfam" id="NF001824">
    <property type="entry name" value="PRK00558.1-5"/>
    <property type="match status" value="1"/>
</dbReference>
<dbReference type="GO" id="GO:0005737">
    <property type="term" value="C:cytoplasm"/>
    <property type="evidence" value="ECO:0007669"/>
    <property type="project" value="UniProtKB-SubCell"/>
</dbReference>
<dbReference type="AlphaFoldDB" id="A0A1F5NJS2"/>
<feature type="domain" description="GIY-YIG" evidence="8">
    <location>
        <begin position="13"/>
        <end position="110"/>
    </location>
</feature>
<dbReference type="Pfam" id="PF01541">
    <property type="entry name" value="GIY-YIG"/>
    <property type="match status" value="1"/>
</dbReference>
<dbReference type="Pfam" id="PF22920">
    <property type="entry name" value="UvrC_RNaseH"/>
    <property type="match status" value="1"/>
</dbReference>
<dbReference type="PROSITE" id="PS50165">
    <property type="entry name" value="UVRC"/>
    <property type="match status" value="1"/>
</dbReference>
<dbReference type="Gene3D" id="3.40.1440.10">
    <property type="entry name" value="GIY-YIG endonuclease"/>
    <property type="match status" value="1"/>
</dbReference>
<dbReference type="InterPro" id="IPR038476">
    <property type="entry name" value="UvrC_RNase_H_dom_sf"/>
</dbReference>
<dbReference type="GO" id="GO:0009380">
    <property type="term" value="C:excinuclease repair complex"/>
    <property type="evidence" value="ECO:0007669"/>
    <property type="project" value="InterPro"/>
</dbReference>
<dbReference type="PROSITE" id="PS50164">
    <property type="entry name" value="GIY_YIG"/>
    <property type="match status" value="1"/>
</dbReference>
<dbReference type="Gene3D" id="1.10.150.20">
    <property type="entry name" value="5' to 3' exonuclease, C-terminal subdomain"/>
    <property type="match status" value="1"/>
</dbReference>
<dbReference type="CDD" id="cd10434">
    <property type="entry name" value="GIY-YIG_UvrC_Cho"/>
    <property type="match status" value="1"/>
</dbReference>
<dbReference type="InterPro" id="IPR036876">
    <property type="entry name" value="UVR_dom_sf"/>
</dbReference>
<dbReference type="HAMAP" id="MF_00203">
    <property type="entry name" value="UvrC"/>
    <property type="match status" value="1"/>
</dbReference>